<name>A0A7X8XZ79_9BACT</name>
<evidence type="ECO:0000313" key="2">
    <source>
        <dbReference type="Proteomes" id="UP000585050"/>
    </source>
</evidence>
<reference evidence="1 2" key="1">
    <citation type="submission" date="2020-04" db="EMBL/GenBank/DDBJ databases">
        <title>Flammeovirga sp. SR4, a novel species isolated from seawater.</title>
        <authorList>
            <person name="Wang X."/>
        </authorList>
    </citation>
    <scope>NUCLEOTIDE SEQUENCE [LARGE SCALE GENOMIC DNA]</scope>
    <source>
        <strain evidence="1 2">SR4</strain>
    </source>
</reference>
<dbReference type="RefSeq" id="WP_168885619.1">
    <property type="nucleotide sequence ID" value="NZ_JABAIL010000016.1"/>
</dbReference>
<protein>
    <submittedName>
        <fullName evidence="1">Uncharacterized protein</fullName>
    </submittedName>
</protein>
<sequence length="116" mass="12786">MKFLLVSSDEKVQALSTLGLLNSMINSGESHSKTSKSELKSTREILEKDRGIKIDFALLREQKEALSEVILAYGESKDKSQKDTAETLDGVLGLLDEIQDLAVDHFGVSEEEVFGL</sequence>
<dbReference type="EMBL" id="JABAIL010000016">
    <property type="protein sequence ID" value="NLR94909.1"/>
    <property type="molecule type" value="Genomic_DNA"/>
</dbReference>
<organism evidence="1 2">
    <name type="scientific">Flammeovirga agarivorans</name>
    <dbReference type="NCBI Taxonomy" id="2726742"/>
    <lineage>
        <taxon>Bacteria</taxon>
        <taxon>Pseudomonadati</taxon>
        <taxon>Bacteroidota</taxon>
        <taxon>Cytophagia</taxon>
        <taxon>Cytophagales</taxon>
        <taxon>Flammeovirgaceae</taxon>
        <taxon>Flammeovirga</taxon>
    </lineage>
</organism>
<keyword evidence="2" id="KW-1185">Reference proteome</keyword>
<comment type="caution">
    <text evidence="1">The sequence shown here is derived from an EMBL/GenBank/DDBJ whole genome shotgun (WGS) entry which is preliminary data.</text>
</comment>
<proteinExistence type="predicted"/>
<dbReference type="Proteomes" id="UP000585050">
    <property type="component" value="Unassembled WGS sequence"/>
</dbReference>
<accession>A0A7X8XZ79</accession>
<gene>
    <name evidence="1" type="ORF">HGP29_27130</name>
</gene>
<evidence type="ECO:0000313" key="1">
    <source>
        <dbReference type="EMBL" id="NLR94909.1"/>
    </source>
</evidence>
<dbReference type="AlphaFoldDB" id="A0A7X8XZ79"/>